<dbReference type="Pfam" id="PF02137">
    <property type="entry name" value="A_deamin"/>
    <property type="match status" value="1"/>
</dbReference>
<gene>
    <name evidence="2" type="primary">Adarb1</name>
    <name evidence="2" type="ORF">CEXT_810531</name>
</gene>
<sequence length="465" mass="52445">MQLNELETKFKTTCCELNFSPAHNPNFVVSVEVNGYNHKGHGNLKQLAKQMLLLTILYVGGDRWSNILRCSRSKIRSEAKASAARSVLSNLYKVSYNMQGLSQSIPNSFDAELYNFPQAVADTVSKLLLSTFKEIMTGNAEHAKWKIIAGVAMTTDEAMEDIKVISFATGLLFYTNLEYHITGQQGQSIFLKKENGGFRLKPQIKFHLYISTAPCGDARIFCPHEEEVMKGMDRHPNRNSRGVLRTKIESGEGTIPIRSGQSIQTWDGILPGQERLLTMSCSDKIASWNVLGLQGALLSHFIEPIYLDSVILGGLFHPNHLHRALFGRFENSIEDLPPSFKINKPKMCVISSPETRHLAKSPNFSVNWTTGLERAEIVNAITGKTEGNEVSRLAKRAFFQRFLNIYNRIPHITDYETPKQGMYVAYKNVVKHYQEAKKALALAFTKADLGNWVKKPIEQNEFELR</sequence>
<evidence type="ECO:0000259" key="1">
    <source>
        <dbReference type="PROSITE" id="PS50141"/>
    </source>
</evidence>
<name>A0AAV4MIK4_CAEEX</name>
<dbReference type="GO" id="GO:0006396">
    <property type="term" value="P:RNA processing"/>
    <property type="evidence" value="ECO:0007669"/>
    <property type="project" value="InterPro"/>
</dbReference>
<dbReference type="Gene3D" id="3.30.160.20">
    <property type="match status" value="1"/>
</dbReference>
<dbReference type="SMART" id="SM00552">
    <property type="entry name" value="ADEAMc"/>
    <property type="match status" value="1"/>
</dbReference>
<protein>
    <submittedName>
        <fullName evidence="2">Double-stranded RNA-specific editase 1</fullName>
    </submittedName>
</protein>
<dbReference type="PANTHER" id="PTHR10910:SF62">
    <property type="entry name" value="AT07585P-RELATED"/>
    <property type="match status" value="1"/>
</dbReference>
<dbReference type="GO" id="GO:0003725">
    <property type="term" value="F:double-stranded RNA binding"/>
    <property type="evidence" value="ECO:0007669"/>
    <property type="project" value="TreeGrafter"/>
</dbReference>
<dbReference type="GO" id="GO:0006382">
    <property type="term" value="P:adenosine to inosine editing"/>
    <property type="evidence" value="ECO:0007669"/>
    <property type="project" value="TreeGrafter"/>
</dbReference>
<organism evidence="2 3">
    <name type="scientific">Caerostris extrusa</name>
    <name type="common">Bark spider</name>
    <name type="synonym">Caerostris bankana</name>
    <dbReference type="NCBI Taxonomy" id="172846"/>
    <lineage>
        <taxon>Eukaryota</taxon>
        <taxon>Metazoa</taxon>
        <taxon>Ecdysozoa</taxon>
        <taxon>Arthropoda</taxon>
        <taxon>Chelicerata</taxon>
        <taxon>Arachnida</taxon>
        <taxon>Araneae</taxon>
        <taxon>Araneomorphae</taxon>
        <taxon>Entelegynae</taxon>
        <taxon>Araneoidea</taxon>
        <taxon>Araneidae</taxon>
        <taxon>Caerostris</taxon>
    </lineage>
</organism>
<reference evidence="2 3" key="1">
    <citation type="submission" date="2021-06" db="EMBL/GenBank/DDBJ databases">
        <title>Caerostris extrusa draft genome.</title>
        <authorList>
            <person name="Kono N."/>
            <person name="Arakawa K."/>
        </authorList>
    </citation>
    <scope>NUCLEOTIDE SEQUENCE [LARGE SCALE GENOMIC DNA]</scope>
</reference>
<dbReference type="AlphaFoldDB" id="A0AAV4MIK4"/>
<dbReference type="SUPFAM" id="SSF54768">
    <property type="entry name" value="dsRNA-binding domain-like"/>
    <property type="match status" value="1"/>
</dbReference>
<evidence type="ECO:0000313" key="3">
    <source>
        <dbReference type="Proteomes" id="UP001054945"/>
    </source>
</evidence>
<dbReference type="GO" id="GO:0005737">
    <property type="term" value="C:cytoplasm"/>
    <property type="evidence" value="ECO:0007669"/>
    <property type="project" value="TreeGrafter"/>
</dbReference>
<dbReference type="GO" id="GO:0003726">
    <property type="term" value="F:double-stranded RNA adenosine deaminase activity"/>
    <property type="evidence" value="ECO:0007669"/>
    <property type="project" value="TreeGrafter"/>
</dbReference>
<proteinExistence type="predicted"/>
<feature type="domain" description="A to I editase" evidence="1">
    <location>
        <begin position="172"/>
        <end position="462"/>
    </location>
</feature>
<dbReference type="PANTHER" id="PTHR10910">
    <property type="entry name" value="EUKARYOTE SPECIFIC DSRNA BINDING PROTEIN"/>
    <property type="match status" value="1"/>
</dbReference>
<accession>A0AAV4MIK4</accession>
<dbReference type="InterPro" id="IPR002466">
    <property type="entry name" value="A_deamin"/>
</dbReference>
<evidence type="ECO:0000313" key="2">
    <source>
        <dbReference type="EMBL" id="GIX72193.1"/>
    </source>
</evidence>
<dbReference type="EMBL" id="BPLR01019827">
    <property type="protein sequence ID" value="GIX72193.1"/>
    <property type="molecule type" value="Genomic_DNA"/>
</dbReference>
<dbReference type="GO" id="GO:0005730">
    <property type="term" value="C:nucleolus"/>
    <property type="evidence" value="ECO:0007669"/>
    <property type="project" value="TreeGrafter"/>
</dbReference>
<dbReference type="GO" id="GO:0008251">
    <property type="term" value="F:tRNA-specific adenosine deaminase activity"/>
    <property type="evidence" value="ECO:0007669"/>
    <property type="project" value="TreeGrafter"/>
</dbReference>
<comment type="caution">
    <text evidence="2">The sequence shown here is derived from an EMBL/GenBank/DDBJ whole genome shotgun (WGS) entry which is preliminary data.</text>
</comment>
<keyword evidence="3" id="KW-1185">Reference proteome</keyword>
<dbReference type="PROSITE" id="PS50141">
    <property type="entry name" value="A_DEAMIN_EDITASE"/>
    <property type="match status" value="1"/>
</dbReference>
<dbReference type="Proteomes" id="UP001054945">
    <property type="component" value="Unassembled WGS sequence"/>
</dbReference>